<keyword evidence="3" id="KW-1185">Reference proteome</keyword>
<proteinExistence type="predicted"/>
<evidence type="ECO:0000256" key="1">
    <source>
        <dbReference type="SAM" id="MobiDB-lite"/>
    </source>
</evidence>
<dbReference type="AlphaFoldDB" id="A0A839AHV2"/>
<evidence type="ECO:0000313" key="2">
    <source>
        <dbReference type="EMBL" id="MBA5778656.1"/>
    </source>
</evidence>
<dbReference type="EMBL" id="JACFXV010000063">
    <property type="protein sequence ID" value="MBA5778656.1"/>
    <property type="molecule type" value="Genomic_DNA"/>
</dbReference>
<comment type="caution">
    <text evidence="2">The sequence shown here is derived from an EMBL/GenBank/DDBJ whole genome shotgun (WGS) entry which is preliminary data.</text>
</comment>
<gene>
    <name evidence="2" type="ORF">H2509_16115</name>
</gene>
<reference evidence="2 3" key="1">
    <citation type="submission" date="2020-07" db="EMBL/GenBank/DDBJ databases">
        <title>Stappia sp., F7233, whole genome shotgun sequencing project.</title>
        <authorList>
            <person name="Jiang S."/>
            <person name="Liu Z.W."/>
            <person name="Du Z.J."/>
        </authorList>
    </citation>
    <scope>NUCLEOTIDE SEQUENCE [LARGE SCALE GENOMIC DNA]</scope>
    <source>
        <strain evidence="2 3">F7233</strain>
    </source>
</reference>
<dbReference type="Proteomes" id="UP000541109">
    <property type="component" value="Unassembled WGS sequence"/>
</dbReference>
<organism evidence="2 3">
    <name type="scientific">Stappia albiluteola</name>
    <dbReference type="NCBI Taxonomy" id="2758565"/>
    <lineage>
        <taxon>Bacteria</taxon>
        <taxon>Pseudomonadati</taxon>
        <taxon>Pseudomonadota</taxon>
        <taxon>Alphaproteobacteria</taxon>
        <taxon>Hyphomicrobiales</taxon>
        <taxon>Stappiaceae</taxon>
        <taxon>Stappia</taxon>
    </lineage>
</organism>
<feature type="compositionally biased region" description="Polar residues" evidence="1">
    <location>
        <begin position="22"/>
        <end position="39"/>
    </location>
</feature>
<feature type="compositionally biased region" description="Basic and acidic residues" evidence="1">
    <location>
        <begin position="44"/>
        <end position="55"/>
    </location>
</feature>
<dbReference type="RefSeq" id="WP_182167141.1">
    <property type="nucleotide sequence ID" value="NZ_JACFXV010000063.1"/>
</dbReference>
<feature type="region of interest" description="Disordered" evidence="1">
    <location>
        <begin position="1"/>
        <end position="63"/>
    </location>
</feature>
<sequence>MRIEAIRSTNTEQVVRRDRVQADQQSSARHSSANKQAVQQKLPAIRDDAEEKREQTPFQERPQTFTRYRYNTVFLAHLIAARDNAQHLRARRRREPGHAVEAYARAEASHRLPRPGRVLAVSL</sequence>
<protein>
    <submittedName>
        <fullName evidence="2">Uncharacterized protein</fullName>
    </submittedName>
</protein>
<evidence type="ECO:0000313" key="3">
    <source>
        <dbReference type="Proteomes" id="UP000541109"/>
    </source>
</evidence>
<accession>A0A839AHV2</accession>
<name>A0A839AHV2_9HYPH</name>